<reference evidence="2 3" key="1">
    <citation type="submission" date="2018-05" db="EMBL/GenBank/DDBJ databases">
        <title>Genome of Sphingosinicella humi QZX222.</title>
        <authorList>
            <person name="Qiao Z."/>
            <person name="Wang G."/>
        </authorList>
    </citation>
    <scope>NUCLEOTIDE SEQUENCE [LARGE SCALE GENOMIC DNA]</scope>
    <source>
        <strain evidence="2 3">QZX222</strain>
    </source>
</reference>
<dbReference type="InterPro" id="IPR011129">
    <property type="entry name" value="CSD"/>
</dbReference>
<protein>
    <submittedName>
        <fullName evidence="2">FunZ protein</fullName>
    </submittedName>
</protein>
<dbReference type="Proteomes" id="UP000245916">
    <property type="component" value="Unassembled WGS sequence"/>
</dbReference>
<dbReference type="EMBL" id="QFFF01000001">
    <property type="protein sequence ID" value="PWG02905.1"/>
    <property type="molecule type" value="Genomic_DNA"/>
</dbReference>
<organism evidence="2 3">
    <name type="scientific">Allosphingosinicella humi</name>
    <dbReference type="NCBI Taxonomy" id="2068657"/>
    <lineage>
        <taxon>Bacteria</taxon>
        <taxon>Pseudomonadati</taxon>
        <taxon>Pseudomonadota</taxon>
        <taxon>Alphaproteobacteria</taxon>
        <taxon>Sphingomonadales</taxon>
        <taxon>Sphingomonadaceae</taxon>
        <taxon>Allosphingosinicella</taxon>
    </lineage>
</organism>
<name>A0A2U2J3I8_9SPHN</name>
<dbReference type="CDD" id="cd04458">
    <property type="entry name" value="CSP_CDS"/>
    <property type="match status" value="1"/>
</dbReference>
<comment type="caution">
    <text evidence="2">The sequence shown here is derived from an EMBL/GenBank/DDBJ whole genome shotgun (WGS) entry which is preliminary data.</text>
</comment>
<evidence type="ECO:0000313" key="2">
    <source>
        <dbReference type="EMBL" id="PWG02905.1"/>
    </source>
</evidence>
<dbReference type="Pfam" id="PF00313">
    <property type="entry name" value="CSD"/>
    <property type="match status" value="1"/>
</dbReference>
<dbReference type="GO" id="GO:0003676">
    <property type="term" value="F:nucleic acid binding"/>
    <property type="evidence" value="ECO:0007669"/>
    <property type="project" value="InterPro"/>
</dbReference>
<dbReference type="Gene3D" id="2.40.50.140">
    <property type="entry name" value="Nucleic acid-binding proteins"/>
    <property type="match status" value="1"/>
</dbReference>
<dbReference type="InterPro" id="IPR002059">
    <property type="entry name" value="CSP_DNA-bd"/>
</dbReference>
<dbReference type="AlphaFoldDB" id="A0A2U2J3I8"/>
<dbReference type="SUPFAM" id="SSF50249">
    <property type="entry name" value="Nucleic acid-binding proteins"/>
    <property type="match status" value="1"/>
</dbReference>
<evidence type="ECO:0000259" key="1">
    <source>
        <dbReference type="PROSITE" id="PS51857"/>
    </source>
</evidence>
<feature type="domain" description="CSD" evidence="1">
    <location>
        <begin position="548"/>
        <end position="612"/>
    </location>
</feature>
<dbReference type="PROSITE" id="PS51857">
    <property type="entry name" value="CSD_2"/>
    <property type="match status" value="1"/>
</dbReference>
<dbReference type="SMART" id="SM00357">
    <property type="entry name" value="CSP"/>
    <property type="match status" value="1"/>
</dbReference>
<dbReference type="InterPro" id="IPR059206">
    <property type="entry name" value="Sll1717-like"/>
</dbReference>
<dbReference type="NCBIfam" id="NF047389">
    <property type="entry name" value="ATPase_Sll1717"/>
    <property type="match status" value="1"/>
</dbReference>
<dbReference type="RefSeq" id="WP_109271043.1">
    <property type="nucleotide sequence ID" value="NZ_QFFF01000001.1"/>
</dbReference>
<keyword evidence="3" id="KW-1185">Reference proteome</keyword>
<dbReference type="InterPro" id="IPR012340">
    <property type="entry name" value="NA-bd_OB-fold"/>
</dbReference>
<proteinExistence type="predicted"/>
<gene>
    <name evidence="2" type="ORF">DF286_08510</name>
</gene>
<evidence type="ECO:0000313" key="3">
    <source>
        <dbReference type="Proteomes" id="UP000245916"/>
    </source>
</evidence>
<dbReference type="OrthoDB" id="7824640at2"/>
<dbReference type="GO" id="GO:0005829">
    <property type="term" value="C:cytosol"/>
    <property type="evidence" value="ECO:0007669"/>
    <property type="project" value="UniProtKB-ARBA"/>
</dbReference>
<accession>A0A2U2J3I8</accession>
<sequence length="616" mass="70946">MKPLNKLTFGFADAENYRRRENKNLFNQIFLRTEALEELTERNTFFLVGEKGTGKTAYAVYLTNSPSDVRKYSHKFIRETDYTKFVALKNQNALGLSEYVDIWKVILLLLVAGSIIENEARSFAGANNKFKGLKAAIDAYYQNAFSPEVVSGLQLVENSEEIIKMLVKFAGLVQAGADVKQSSSTQKNLQRFQTDLLTIQRSFENAISSLNLTADHTVFIDGIDIRPESIPYPRYQDCVKGLANALWSLNNDFFPSIRDSKGRIKVVALLRPDIFNSLGMQNRNTKLKDNSTVLDWRTRYHGYRESNLFKMADRFLSVQQDTSPQPGVAWDHYFPFNAASLLEEESRPTSFITVLRYSFHRPRDILAVLDTLDELYVRTGQATDNFTYEQLTSKEFRRAYGTYMLGEVKDSLSFYYGEDEYELFLKFFEYLDGHNKFDYSKFLSAYADFVTFIGRSGKKRPDFMETAEDFLQFLYDQNIISYIEMTDDERFIRWCFIERSPSNISPKVKTNMDYEIHYGLGNVLNTGKKIRSRRKSGTAVVAPSRAGFFEGTVKFFKISDKFGFIVQDGMPVDMFFHGNRVIATSAVRKGDRVRFRLEKDQDGRLMAVDVMHVKGV</sequence>